<dbReference type="Proteomes" id="UP001054837">
    <property type="component" value="Unassembled WGS sequence"/>
</dbReference>
<feature type="compositionally biased region" description="Polar residues" evidence="1">
    <location>
        <begin position="15"/>
        <end position="27"/>
    </location>
</feature>
<gene>
    <name evidence="2" type="ORF">CDAR_59411</name>
</gene>
<sequence>MPTASTVLCSKLTRGRTSAEQTSSLTYLQRKKFEGNTQKGARSSPTPFSACGPQTQPEWKRKAKIVTRQRILIALLSSEGGRNQSNFYRNARRAEPPASPPRVINCAE</sequence>
<name>A0AAV4X660_9ARAC</name>
<evidence type="ECO:0000313" key="3">
    <source>
        <dbReference type="Proteomes" id="UP001054837"/>
    </source>
</evidence>
<evidence type="ECO:0000313" key="2">
    <source>
        <dbReference type="EMBL" id="GIY89284.1"/>
    </source>
</evidence>
<organism evidence="2 3">
    <name type="scientific">Caerostris darwini</name>
    <dbReference type="NCBI Taxonomy" id="1538125"/>
    <lineage>
        <taxon>Eukaryota</taxon>
        <taxon>Metazoa</taxon>
        <taxon>Ecdysozoa</taxon>
        <taxon>Arthropoda</taxon>
        <taxon>Chelicerata</taxon>
        <taxon>Arachnida</taxon>
        <taxon>Araneae</taxon>
        <taxon>Araneomorphae</taxon>
        <taxon>Entelegynae</taxon>
        <taxon>Araneoidea</taxon>
        <taxon>Araneidae</taxon>
        <taxon>Caerostris</taxon>
    </lineage>
</organism>
<reference evidence="2 3" key="1">
    <citation type="submission" date="2021-06" db="EMBL/GenBank/DDBJ databases">
        <title>Caerostris darwini draft genome.</title>
        <authorList>
            <person name="Kono N."/>
            <person name="Arakawa K."/>
        </authorList>
    </citation>
    <scope>NUCLEOTIDE SEQUENCE [LARGE SCALE GENOMIC DNA]</scope>
</reference>
<keyword evidence="3" id="KW-1185">Reference proteome</keyword>
<proteinExistence type="predicted"/>
<dbReference type="AlphaFoldDB" id="A0AAV4X660"/>
<feature type="region of interest" description="Disordered" evidence="1">
    <location>
        <begin position="82"/>
        <end position="108"/>
    </location>
</feature>
<feature type="compositionally biased region" description="Polar residues" evidence="1">
    <location>
        <begin position="35"/>
        <end position="57"/>
    </location>
</feature>
<protein>
    <submittedName>
        <fullName evidence="2">Uncharacterized protein</fullName>
    </submittedName>
</protein>
<comment type="caution">
    <text evidence="2">The sequence shown here is derived from an EMBL/GenBank/DDBJ whole genome shotgun (WGS) entry which is preliminary data.</text>
</comment>
<accession>A0AAV4X660</accession>
<dbReference type="EMBL" id="BPLQ01015594">
    <property type="protein sequence ID" value="GIY89284.1"/>
    <property type="molecule type" value="Genomic_DNA"/>
</dbReference>
<evidence type="ECO:0000256" key="1">
    <source>
        <dbReference type="SAM" id="MobiDB-lite"/>
    </source>
</evidence>
<feature type="region of interest" description="Disordered" evidence="1">
    <location>
        <begin position="1"/>
        <end position="60"/>
    </location>
</feature>